<reference evidence="1 2" key="1">
    <citation type="submission" date="2008-10" db="EMBL/GenBank/DDBJ databases">
        <title>Draft genome sequence of Desulvovibrio piger (ATCC 29098).</title>
        <authorList>
            <person name="Sudarsanam P."/>
            <person name="Ley R."/>
            <person name="Guruge J."/>
            <person name="Turnbaugh P.J."/>
            <person name="Mahowald M."/>
            <person name="Liep D."/>
            <person name="Gordon J."/>
        </authorList>
    </citation>
    <scope>NUCLEOTIDE SEQUENCE [LARGE SCALE GENOMIC DNA]</scope>
    <source>
        <strain evidence="1 2">ATCC 29098</strain>
    </source>
</reference>
<proteinExistence type="predicted"/>
<comment type="caution">
    <text evidence="1">The sequence shown here is derived from an EMBL/GenBank/DDBJ whole genome shotgun (WGS) entry which is preliminary data.</text>
</comment>
<evidence type="ECO:0000313" key="2">
    <source>
        <dbReference type="Proteomes" id="UP000003676"/>
    </source>
</evidence>
<dbReference type="EMBL" id="ABXU01000027">
    <property type="protein sequence ID" value="EEB34013.1"/>
    <property type="molecule type" value="Genomic_DNA"/>
</dbReference>
<sequence>MAGLLAGLLEKPAHESLWHGRTPDRLPALPKDLSYKDTRLLQPCKLHGPGNLSGKEYVLPRFRRLSGIQKKLPRRISPCGAADRL</sequence>
<accession>B6WSJ0</accession>
<evidence type="ECO:0000313" key="1">
    <source>
        <dbReference type="EMBL" id="EEB34013.1"/>
    </source>
</evidence>
<gene>
    <name evidence="1" type="ORF">DESPIG_00979</name>
</gene>
<reference evidence="1 2" key="2">
    <citation type="submission" date="2008-10" db="EMBL/GenBank/DDBJ databases">
        <authorList>
            <person name="Fulton L."/>
            <person name="Clifton S."/>
            <person name="Fulton B."/>
            <person name="Xu J."/>
            <person name="Minx P."/>
            <person name="Pepin K.H."/>
            <person name="Johnson M."/>
            <person name="Bhonagiri V."/>
            <person name="Nash W.E."/>
            <person name="Mardis E.R."/>
            <person name="Wilson R.K."/>
        </authorList>
    </citation>
    <scope>NUCLEOTIDE SEQUENCE [LARGE SCALE GENOMIC DNA]</scope>
    <source>
        <strain evidence="1 2">ATCC 29098</strain>
    </source>
</reference>
<name>B6WSJ0_9BACT</name>
<dbReference type="HOGENOM" id="CLU_2507265_0_0_7"/>
<dbReference type="AlphaFoldDB" id="B6WSJ0"/>
<protein>
    <submittedName>
        <fullName evidence="1">Uncharacterized protein</fullName>
    </submittedName>
</protein>
<organism evidence="1 2">
    <name type="scientific">Desulfovibrio piger ATCC 29098</name>
    <dbReference type="NCBI Taxonomy" id="411464"/>
    <lineage>
        <taxon>Bacteria</taxon>
        <taxon>Pseudomonadati</taxon>
        <taxon>Thermodesulfobacteriota</taxon>
        <taxon>Desulfovibrionia</taxon>
        <taxon>Desulfovibrionales</taxon>
        <taxon>Desulfovibrionaceae</taxon>
        <taxon>Desulfovibrio</taxon>
    </lineage>
</organism>
<dbReference type="Proteomes" id="UP000003676">
    <property type="component" value="Unassembled WGS sequence"/>
</dbReference>